<keyword evidence="1" id="KW-0812">Transmembrane</keyword>
<evidence type="ECO:0000313" key="2">
    <source>
        <dbReference type="EMBL" id="SVA86435.1"/>
    </source>
</evidence>
<feature type="non-terminal residue" evidence="2">
    <location>
        <position position="1"/>
    </location>
</feature>
<feature type="transmembrane region" description="Helical" evidence="1">
    <location>
        <begin position="43"/>
        <end position="65"/>
    </location>
</feature>
<organism evidence="2">
    <name type="scientific">marine metagenome</name>
    <dbReference type="NCBI Taxonomy" id="408172"/>
    <lineage>
        <taxon>unclassified sequences</taxon>
        <taxon>metagenomes</taxon>
        <taxon>ecological metagenomes</taxon>
    </lineage>
</organism>
<gene>
    <name evidence="2" type="ORF">METZ01_LOCUS139289</name>
</gene>
<feature type="transmembrane region" description="Helical" evidence="1">
    <location>
        <begin position="6"/>
        <end position="31"/>
    </location>
</feature>
<proteinExistence type="predicted"/>
<accession>A0A381ZAW3</accession>
<dbReference type="AlphaFoldDB" id="A0A381ZAW3"/>
<reference evidence="2" key="1">
    <citation type="submission" date="2018-05" db="EMBL/GenBank/DDBJ databases">
        <authorList>
            <person name="Lanie J.A."/>
            <person name="Ng W.-L."/>
            <person name="Kazmierczak K.M."/>
            <person name="Andrzejewski T.M."/>
            <person name="Davidsen T.M."/>
            <person name="Wayne K.J."/>
            <person name="Tettelin H."/>
            <person name="Glass J.I."/>
            <person name="Rusch D."/>
            <person name="Podicherti R."/>
            <person name="Tsui H.-C.T."/>
            <person name="Winkler M.E."/>
        </authorList>
    </citation>
    <scope>NUCLEOTIDE SEQUENCE</scope>
</reference>
<name>A0A381ZAW3_9ZZZZ</name>
<evidence type="ECO:0000256" key="1">
    <source>
        <dbReference type="SAM" id="Phobius"/>
    </source>
</evidence>
<keyword evidence="1" id="KW-0472">Membrane</keyword>
<keyword evidence="1" id="KW-1133">Transmembrane helix</keyword>
<sequence length="83" mass="9719">LPVPWLPILPLFGMFPSLFLLIGIILFRWIFMKLFDKKVKNPFFTSLWTTFVVYYPIVVILQMIFFSSVCGIVDLIESCFGFC</sequence>
<protein>
    <submittedName>
        <fullName evidence="2">Uncharacterized protein</fullName>
    </submittedName>
</protein>
<dbReference type="EMBL" id="UINC01020629">
    <property type="protein sequence ID" value="SVA86435.1"/>
    <property type="molecule type" value="Genomic_DNA"/>
</dbReference>